<reference evidence="1 2" key="1">
    <citation type="journal article" date="2021" name="Appl. Environ. Microbiol.">
        <title>Genetic linkage and physical mapping for an oyster mushroom Pleurotus cornucopiae and QTL analysis for the trait cap color.</title>
        <authorList>
            <person name="Zhang Y."/>
            <person name="Gao W."/>
            <person name="Sonnenberg A."/>
            <person name="Chen Q."/>
            <person name="Zhang J."/>
            <person name="Huang C."/>
        </authorList>
    </citation>
    <scope>NUCLEOTIDE SEQUENCE [LARGE SCALE GENOMIC DNA]</scope>
    <source>
        <strain evidence="1">CCMSSC00406</strain>
    </source>
</reference>
<organism evidence="1 2">
    <name type="scientific">Pleurotus cornucopiae</name>
    <name type="common">Cornucopia mushroom</name>
    <dbReference type="NCBI Taxonomy" id="5321"/>
    <lineage>
        <taxon>Eukaryota</taxon>
        <taxon>Fungi</taxon>
        <taxon>Dikarya</taxon>
        <taxon>Basidiomycota</taxon>
        <taxon>Agaricomycotina</taxon>
        <taxon>Agaricomycetes</taxon>
        <taxon>Agaricomycetidae</taxon>
        <taxon>Agaricales</taxon>
        <taxon>Pleurotineae</taxon>
        <taxon>Pleurotaceae</taxon>
        <taxon>Pleurotus</taxon>
    </lineage>
</organism>
<accession>A0ACB7J374</accession>
<proteinExistence type="predicted"/>
<comment type="caution">
    <text evidence="1">The sequence shown here is derived from an EMBL/GenBank/DDBJ whole genome shotgun (WGS) entry which is preliminary data.</text>
</comment>
<dbReference type="Proteomes" id="UP000824881">
    <property type="component" value="Unassembled WGS sequence"/>
</dbReference>
<sequence>MTDRTGGPSSIHYTHRHRPENYEEDEQVGSDGEDVDHLKSRALRPTDDDEEDRIGAQDLALARSLRLRAEGLEKVVTAMLDQPPVTVHPVDDEDVFSPPTSPKLGPSKHPHVLPNGVRLRLSLGTMINDFFARQAPPPPYRHQQRMKDDKEIATPVDSRHHLPPALEKLSSISSSPASSDLPHHARPKPTDRVFVLYTAGADPSTANAPPALRCPRHLHTSCEICVEAKSRTKLGQSGGGNRHSSYSKSPMVTHSTPGSTSQAWAPSPSVYTPSSSAYNLSYNPASSYTSTYPKTNSTSSLTGGGALSGWQDGSGIGSGLARPGVGGSCLRRKPALGNRQTESRSSGSTGAGNAKLSELIPRFMRLSALVALELGREMEEDRLSLAGSTSGSNQPPSFASSSRDRGGSVSSDYNAASTSSLPQMFPPTSPVLRRASFSSNAPPVPQTPNQASASQSKTAPYAFALQPSREWYLLTSGLLTRAALEGYLTAGWRGVEAIECLLTVGLGMSGSDEFSDDSEAATSEDDHSKEGGTEDPSSKAFEDFDPDDLPALQDATRILFPSLRNYEDSAAGSAADGSPRPISRSPVEEEFANEMMDRMRRFYDIPTSTPDLSTHMEDLAWQYPAEPVERAAVRFCEAVSRWRGKPELETYKKRPPRSTGRAGDPHGNDIPSTPGGTALTLDSLVHSSPISPNNQNVNHPNRTRVGTGSDRLAQPSKTMPSIEKYFLPPSSASNLTGEREVAWNRGNKRMRSPEDTRAGNAKRIHV</sequence>
<dbReference type="EMBL" id="WQMT02000003">
    <property type="protein sequence ID" value="KAG9224460.1"/>
    <property type="molecule type" value="Genomic_DNA"/>
</dbReference>
<evidence type="ECO:0000313" key="1">
    <source>
        <dbReference type="EMBL" id="KAG9224460.1"/>
    </source>
</evidence>
<gene>
    <name evidence="1" type="ORF">CCMSSC00406_0007653</name>
</gene>
<protein>
    <submittedName>
        <fullName evidence="1">Uncharacterized protein</fullName>
    </submittedName>
</protein>
<evidence type="ECO:0000313" key="2">
    <source>
        <dbReference type="Proteomes" id="UP000824881"/>
    </source>
</evidence>
<keyword evidence="2" id="KW-1185">Reference proteome</keyword>
<name>A0ACB7J374_PLECO</name>